<evidence type="ECO:0000313" key="5">
    <source>
        <dbReference type="Proteomes" id="UP000469763"/>
    </source>
</evidence>
<dbReference type="InterPro" id="IPR016181">
    <property type="entry name" value="Acyl_CoA_acyltransferase"/>
</dbReference>
<accession>A0A7K3TH09</accession>
<keyword evidence="5" id="KW-1185">Reference proteome</keyword>
<evidence type="ECO:0000256" key="1">
    <source>
        <dbReference type="ARBA" id="ARBA00022679"/>
    </source>
</evidence>
<dbReference type="EMBL" id="WHZY01000006">
    <property type="protein sequence ID" value="NEG78377.1"/>
    <property type="molecule type" value="Genomic_DNA"/>
</dbReference>
<dbReference type="GO" id="GO:0016747">
    <property type="term" value="F:acyltransferase activity, transferring groups other than amino-acyl groups"/>
    <property type="evidence" value="ECO:0007669"/>
    <property type="project" value="InterPro"/>
</dbReference>
<feature type="domain" description="N-acetyltransferase" evidence="3">
    <location>
        <begin position="8"/>
        <end position="175"/>
    </location>
</feature>
<dbReference type="PANTHER" id="PTHR43072:SF23">
    <property type="entry name" value="UPF0039 PROTEIN C11D3.02C"/>
    <property type="match status" value="1"/>
</dbReference>
<evidence type="ECO:0000256" key="2">
    <source>
        <dbReference type="ARBA" id="ARBA00023315"/>
    </source>
</evidence>
<dbReference type="InterPro" id="IPR000182">
    <property type="entry name" value="GNAT_dom"/>
</dbReference>
<evidence type="ECO:0000259" key="3">
    <source>
        <dbReference type="PROSITE" id="PS51186"/>
    </source>
</evidence>
<dbReference type="Gene3D" id="3.40.630.30">
    <property type="match status" value="1"/>
</dbReference>
<comment type="caution">
    <text evidence="4">The sequence shown here is derived from an EMBL/GenBank/DDBJ whole genome shotgun (WGS) entry which is preliminary data.</text>
</comment>
<dbReference type="Pfam" id="PF00583">
    <property type="entry name" value="Acetyltransf_1"/>
    <property type="match status" value="1"/>
</dbReference>
<dbReference type="AlphaFoldDB" id="A0A7K3TH09"/>
<dbReference type="OrthoDB" id="3173333at2"/>
<organism evidence="4 5">
    <name type="scientific">Bifidobacterium avesanii</name>
    <dbReference type="NCBI Taxonomy" id="1798157"/>
    <lineage>
        <taxon>Bacteria</taxon>
        <taxon>Bacillati</taxon>
        <taxon>Actinomycetota</taxon>
        <taxon>Actinomycetes</taxon>
        <taxon>Bifidobacteriales</taxon>
        <taxon>Bifidobacteriaceae</taxon>
        <taxon>Bifidobacterium</taxon>
    </lineage>
</organism>
<proteinExistence type="predicted"/>
<reference evidence="4 5" key="1">
    <citation type="submission" date="2019-10" db="EMBL/GenBank/DDBJ databases">
        <title>Bifidobacterium from non-human primates.</title>
        <authorList>
            <person name="Modesto M."/>
        </authorList>
    </citation>
    <scope>NUCLEOTIDE SEQUENCE [LARGE SCALE GENOMIC DNA]</scope>
    <source>
        <strain evidence="4 5">TREC</strain>
    </source>
</reference>
<gene>
    <name evidence="4" type="ORF">GFD22_05225</name>
</gene>
<name>A0A7K3TH09_9BIFI</name>
<dbReference type="SUPFAM" id="SSF55729">
    <property type="entry name" value="Acyl-CoA N-acyltransferases (Nat)"/>
    <property type="match status" value="1"/>
</dbReference>
<protein>
    <submittedName>
        <fullName evidence="4">GNAT family N-acetyltransferase</fullName>
    </submittedName>
</protein>
<dbReference type="PANTHER" id="PTHR43072">
    <property type="entry name" value="N-ACETYLTRANSFERASE"/>
    <property type="match status" value="1"/>
</dbReference>
<evidence type="ECO:0000313" key="4">
    <source>
        <dbReference type="EMBL" id="NEG78377.1"/>
    </source>
</evidence>
<dbReference type="PROSITE" id="PS51186">
    <property type="entry name" value="GNAT"/>
    <property type="match status" value="1"/>
</dbReference>
<keyword evidence="1 4" id="KW-0808">Transferase</keyword>
<keyword evidence="2" id="KW-0012">Acyltransferase</keyword>
<dbReference type="CDD" id="cd04301">
    <property type="entry name" value="NAT_SF"/>
    <property type="match status" value="1"/>
</dbReference>
<dbReference type="RefSeq" id="WP_152350083.1">
    <property type="nucleotide sequence ID" value="NZ_WBSN01000005.1"/>
</dbReference>
<dbReference type="Proteomes" id="UP000469763">
    <property type="component" value="Unassembled WGS sequence"/>
</dbReference>
<sequence>MEINTSRYRIRPVAADDGHAVRAITDIYNAAVMAGGSTADLEPQTLGQRRAWVESHKPPYVVAVIEDESLGGRVVGFGALSVFYDRPGYDGVTDLAYYIAPDAQGRGAGAAMLDWLLDAARERRMRKAIGIIFADNAGSTALMRRFGFTRFGLLPAAATDATGAMHDMSYWYLNL</sequence>